<keyword evidence="5" id="KW-1185">Reference proteome</keyword>
<feature type="domain" description="FecR protein" evidence="1">
    <location>
        <begin position="134"/>
        <end position="213"/>
    </location>
</feature>
<comment type="caution">
    <text evidence="4">The sequence shown here is derived from an EMBL/GenBank/DDBJ whole genome shotgun (WGS) entry which is preliminary data.</text>
</comment>
<dbReference type="EMBL" id="JACYFG010000006">
    <property type="protein sequence ID" value="MBD5778594.1"/>
    <property type="molecule type" value="Genomic_DNA"/>
</dbReference>
<dbReference type="InterPro" id="IPR006860">
    <property type="entry name" value="FecR"/>
</dbReference>
<organism evidence="4 5">
    <name type="scientific">Pelagicoccus enzymogenes</name>
    <dbReference type="NCBI Taxonomy" id="2773457"/>
    <lineage>
        <taxon>Bacteria</taxon>
        <taxon>Pseudomonadati</taxon>
        <taxon>Verrucomicrobiota</taxon>
        <taxon>Opitutia</taxon>
        <taxon>Puniceicoccales</taxon>
        <taxon>Pelagicoccaceae</taxon>
        <taxon>Pelagicoccus</taxon>
    </lineage>
</organism>
<dbReference type="InterPro" id="IPR012373">
    <property type="entry name" value="Ferrdict_sens_TM"/>
</dbReference>
<evidence type="ECO:0000259" key="1">
    <source>
        <dbReference type="Pfam" id="PF04773"/>
    </source>
</evidence>
<dbReference type="Proteomes" id="UP000622317">
    <property type="component" value="Unassembled WGS sequence"/>
</dbReference>
<proteinExistence type="predicted"/>
<dbReference type="Gene3D" id="3.55.50.30">
    <property type="match status" value="1"/>
</dbReference>
<evidence type="ECO:0000313" key="5">
    <source>
        <dbReference type="Proteomes" id="UP000622317"/>
    </source>
</evidence>
<evidence type="ECO:0000313" key="4">
    <source>
        <dbReference type="EMBL" id="MBD5778594.1"/>
    </source>
</evidence>
<feature type="domain" description="FecR N-terminal" evidence="2">
    <location>
        <begin position="14"/>
        <end position="51"/>
    </location>
</feature>
<dbReference type="PIRSF" id="PIRSF018266">
    <property type="entry name" value="FecR"/>
    <property type="match status" value="1"/>
</dbReference>
<dbReference type="GO" id="GO:0016989">
    <property type="term" value="F:sigma factor antagonist activity"/>
    <property type="evidence" value="ECO:0007669"/>
    <property type="project" value="TreeGrafter"/>
</dbReference>
<dbReference type="PANTHER" id="PTHR30273:SF2">
    <property type="entry name" value="PROTEIN FECR"/>
    <property type="match status" value="1"/>
</dbReference>
<accession>A0A927F671</accession>
<dbReference type="AlphaFoldDB" id="A0A927F671"/>
<dbReference type="InterPro" id="IPR032623">
    <property type="entry name" value="FecR_N"/>
</dbReference>
<name>A0A927F671_9BACT</name>
<dbReference type="Pfam" id="PF16344">
    <property type="entry name" value="FecR_C"/>
    <property type="match status" value="1"/>
</dbReference>
<protein>
    <submittedName>
        <fullName evidence="4">FecR domain-containing protein</fullName>
    </submittedName>
</protein>
<reference evidence="4" key="1">
    <citation type="submission" date="2020-09" db="EMBL/GenBank/DDBJ databases">
        <title>Pelagicoccus enzymogenes sp. nov. with an EPS production, isolated from marine sediment.</title>
        <authorList>
            <person name="Feng X."/>
        </authorList>
    </citation>
    <scope>NUCLEOTIDE SEQUENCE</scope>
    <source>
        <strain evidence="4">NFK12</strain>
    </source>
</reference>
<evidence type="ECO:0000259" key="3">
    <source>
        <dbReference type="Pfam" id="PF16344"/>
    </source>
</evidence>
<gene>
    <name evidence="4" type="ORF">IEN85_03765</name>
</gene>
<dbReference type="Gene3D" id="2.60.120.1440">
    <property type="match status" value="1"/>
</dbReference>
<evidence type="ECO:0000259" key="2">
    <source>
        <dbReference type="Pfam" id="PF16220"/>
    </source>
</evidence>
<dbReference type="Pfam" id="PF16220">
    <property type="entry name" value="DUF4880"/>
    <property type="match status" value="1"/>
</dbReference>
<dbReference type="Pfam" id="PF04773">
    <property type="entry name" value="FecR"/>
    <property type="match status" value="1"/>
</dbReference>
<dbReference type="InterPro" id="IPR032508">
    <property type="entry name" value="FecR_C"/>
</dbReference>
<feature type="domain" description="Protein FecR C-terminal" evidence="3">
    <location>
        <begin position="275"/>
        <end position="343"/>
    </location>
</feature>
<sequence>MEPSDSSREERISREASDWLARHDRGLTAEEQDAFFDWLAKDPEHSESYATRERVWRSMDLLAEWRPEHSVEPNPDLLAVSAGHSWIGWVKRYSSLAALLVLGLALWILLGKEEGASVTLLASGESARFYEHHVLQDGSVVELNRGAQVSVRFSQDKRLIDLLSGEAYFTVSKDPDRPFVVRARGTVVQAVGTAFNVSLNPDEVEVLVTEGKVLMNPSIATTRDSVVEELEPLVQKLIAGQRTVVNLNAALALPVVELVTPEVIESRLAWKNETLDFTNAPLSEVILEFNRRNHTQLVIADAELNALPITAAFRPNRLGEFVELLALTNNVRVERVDGSKIILHKEK</sequence>
<dbReference type="PANTHER" id="PTHR30273">
    <property type="entry name" value="PERIPLASMIC SIGNAL SENSOR AND SIGMA FACTOR ACTIVATOR FECR-RELATED"/>
    <property type="match status" value="1"/>
</dbReference>